<accession>A0A7R9KBT1</accession>
<name>A0A7R9KBT1_TIMGE</name>
<gene>
    <name evidence="2" type="ORF">TGEB3V08_LOCUS11453</name>
</gene>
<proteinExistence type="predicted"/>
<protein>
    <recommendedName>
        <fullName evidence="3">THAP-type domain-containing protein</fullName>
    </recommendedName>
</protein>
<feature type="region of interest" description="Disordered" evidence="1">
    <location>
        <begin position="55"/>
        <end position="84"/>
    </location>
</feature>
<dbReference type="EMBL" id="OE850429">
    <property type="protein sequence ID" value="CAD7614664.1"/>
    <property type="molecule type" value="Genomic_DNA"/>
</dbReference>
<sequence>MWPRDLIETLALRPHDVDEKVCELHFQNNDIQRETECYDEKTGKKITVSLKRPRLQDGAIPSQQPNCPEYLSSSRPTRENVDQRRERIDNDNLRRAIAQLYQQI</sequence>
<evidence type="ECO:0008006" key="3">
    <source>
        <dbReference type="Google" id="ProtNLM"/>
    </source>
</evidence>
<evidence type="ECO:0000256" key="1">
    <source>
        <dbReference type="SAM" id="MobiDB-lite"/>
    </source>
</evidence>
<dbReference type="AlphaFoldDB" id="A0A7R9KBT1"/>
<organism evidence="2">
    <name type="scientific">Timema genevievae</name>
    <name type="common">Walking stick</name>
    <dbReference type="NCBI Taxonomy" id="629358"/>
    <lineage>
        <taxon>Eukaryota</taxon>
        <taxon>Metazoa</taxon>
        <taxon>Ecdysozoa</taxon>
        <taxon>Arthropoda</taxon>
        <taxon>Hexapoda</taxon>
        <taxon>Insecta</taxon>
        <taxon>Pterygota</taxon>
        <taxon>Neoptera</taxon>
        <taxon>Polyneoptera</taxon>
        <taxon>Phasmatodea</taxon>
        <taxon>Timematodea</taxon>
        <taxon>Timematoidea</taxon>
        <taxon>Timematidae</taxon>
        <taxon>Timema</taxon>
    </lineage>
</organism>
<feature type="compositionally biased region" description="Polar residues" evidence="1">
    <location>
        <begin position="61"/>
        <end position="75"/>
    </location>
</feature>
<evidence type="ECO:0000313" key="2">
    <source>
        <dbReference type="EMBL" id="CAD7614664.1"/>
    </source>
</evidence>
<reference evidence="2" key="1">
    <citation type="submission" date="2020-11" db="EMBL/GenBank/DDBJ databases">
        <authorList>
            <person name="Tran Van P."/>
        </authorList>
    </citation>
    <scope>NUCLEOTIDE SEQUENCE</scope>
</reference>